<protein>
    <recommendedName>
        <fullName evidence="3">Transposase</fullName>
    </recommendedName>
</protein>
<gene>
    <name evidence="1" type="ORF">R1523_35005</name>
</gene>
<evidence type="ECO:0000313" key="1">
    <source>
        <dbReference type="EMBL" id="MDV4190663.1"/>
    </source>
</evidence>
<dbReference type="RefSeq" id="WP_180692587.1">
    <property type="nucleotide sequence ID" value="NZ_JAWJWH010000040.1"/>
</dbReference>
<accession>A0ABU3YXT1</accession>
<name>A0ABU3YXT1_9HYPH</name>
<keyword evidence="2" id="KW-1185">Reference proteome</keyword>
<dbReference type="Proteomes" id="UP001187203">
    <property type="component" value="Unassembled WGS sequence"/>
</dbReference>
<evidence type="ECO:0008006" key="3">
    <source>
        <dbReference type="Google" id="ProtNLM"/>
    </source>
</evidence>
<comment type="caution">
    <text evidence="1">The sequence shown here is derived from an EMBL/GenBank/DDBJ whole genome shotgun (WGS) entry which is preliminary data.</text>
</comment>
<evidence type="ECO:0000313" key="2">
    <source>
        <dbReference type="Proteomes" id="UP001187203"/>
    </source>
</evidence>
<organism evidence="1 2">
    <name type="scientific">Rhizobium brockwellii</name>
    <dbReference type="NCBI Taxonomy" id="3019932"/>
    <lineage>
        <taxon>Bacteria</taxon>
        <taxon>Pseudomonadati</taxon>
        <taxon>Pseudomonadota</taxon>
        <taxon>Alphaproteobacteria</taxon>
        <taxon>Hyphomicrobiales</taxon>
        <taxon>Rhizobiaceae</taxon>
        <taxon>Rhizobium/Agrobacterium group</taxon>
        <taxon>Rhizobium</taxon>
    </lineage>
</organism>
<sequence>MQNLSHSESLQACEKIAPSKSGIKHLVHDGNDMAGKRRAKLGKLDWFAQLRQSVIKRILHGSSPQQIAGQTRLELHPISVSHETI</sequence>
<dbReference type="EMBL" id="JAWJWI010000039">
    <property type="protein sequence ID" value="MDV4190663.1"/>
    <property type="molecule type" value="Genomic_DNA"/>
</dbReference>
<reference evidence="2" key="1">
    <citation type="journal article" date="2023" name="Int. J. Mol. Sci.">
        <title>Genomic and Metabolic Characterization of Plant Growth-Promoting Rhizobacteria Isolated from Nodules of Clovers Grown in Non-Farmed Soil.</title>
        <authorList>
            <person name="Wojcik M."/>
            <person name="Koper P."/>
            <person name="Zebracki K."/>
            <person name="Marczak M."/>
            <person name="Mazur A."/>
        </authorList>
    </citation>
    <scope>NUCLEOTIDE SEQUENCE [LARGE SCALE GENOMIC DNA]</scope>
    <source>
        <strain evidence="2">KB12</strain>
    </source>
</reference>
<proteinExistence type="predicted"/>